<dbReference type="InterPro" id="IPR006311">
    <property type="entry name" value="TAT_signal"/>
</dbReference>
<name>A0AAU7AV56_9ACTN</name>
<accession>A0AAU7AV56</accession>
<dbReference type="EMBL" id="CP114014">
    <property type="protein sequence ID" value="XAY05245.1"/>
    <property type="molecule type" value="Genomic_DNA"/>
</dbReference>
<dbReference type="AlphaFoldDB" id="A0AAU7AV56"/>
<feature type="domain" description="Sulfatase N-terminal" evidence="1">
    <location>
        <begin position="41"/>
        <end position="377"/>
    </location>
</feature>
<dbReference type="GO" id="GO:0004065">
    <property type="term" value="F:arylsulfatase activity"/>
    <property type="evidence" value="ECO:0007669"/>
    <property type="project" value="TreeGrafter"/>
</dbReference>
<dbReference type="Gene3D" id="3.40.720.10">
    <property type="entry name" value="Alkaline Phosphatase, subunit A"/>
    <property type="match status" value="1"/>
</dbReference>
<dbReference type="Pfam" id="PF00884">
    <property type="entry name" value="Sulfatase"/>
    <property type="match status" value="1"/>
</dbReference>
<reference evidence="2" key="1">
    <citation type="submission" date="2022-12" db="EMBL/GenBank/DDBJ databases">
        <title>Paraconexibacter alkalitolerans sp. nov. and Baekduia alba sp. nov., isolated from soil and emended description of the genera Paraconexibacter (Chun et al., 2020) and Baekduia (An et al., 2020).</title>
        <authorList>
            <person name="Vieira S."/>
            <person name="Huber K.J."/>
            <person name="Geppert A."/>
            <person name="Wolf J."/>
            <person name="Neumann-Schaal M."/>
            <person name="Muesken M."/>
            <person name="Overmann J."/>
        </authorList>
    </citation>
    <scope>NUCLEOTIDE SEQUENCE</scope>
    <source>
        <strain evidence="2">AEG42_29</strain>
    </source>
</reference>
<evidence type="ECO:0000259" key="1">
    <source>
        <dbReference type="Pfam" id="PF00884"/>
    </source>
</evidence>
<dbReference type="PROSITE" id="PS51318">
    <property type="entry name" value="TAT"/>
    <property type="match status" value="1"/>
</dbReference>
<dbReference type="PANTHER" id="PTHR46615:SF1">
    <property type="entry name" value="ARYLSULFATASE K"/>
    <property type="match status" value="1"/>
</dbReference>
<dbReference type="SUPFAM" id="SSF53649">
    <property type="entry name" value="Alkaline phosphatase-like"/>
    <property type="match status" value="1"/>
</dbReference>
<dbReference type="RefSeq" id="WP_354701760.1">
    <property type="nucleotide sequence ID" value="NZ_CP114014.1"/>
</dbReference>
<dbReference type="InterPro" id="IPR000917">
    <property type="entry name" value="Sulfatase_N"/>
</dbReference>
<dbReference type="GO" id="GO:0015024">
    <property type="term" value="F:glucuronate-2-sulfatase activity"/>
    <property type="evidence" value="ECO:0007669"/>
    <property type="project" value="TreeGrafter"/>
</dbReference>
<protein>
    <recommendedName>
        <fullName evidence="1">Sulfatase N-terminal domain-containing protein</fullName>
    </recommendedName>
</protein>
<dbReference type="InterPro" id="IPR017850">
    <property type="entry name" value="Alkaline_phosphatase_core_sf"/>
</dbReference>
<dbReference type="InterPro" id="IPR051849">
    <property type="entry name" value="GAG-degrading_sulfatase"/>
</dbReference>
<dbReference type="PANTHER" id="PTHR46615">
    <property type="entry name" value="ARYLSULFATASE K"/>
    <property type="match status" value="1"/>
</dbReference>
<organism evidence="2">
    <name type="scientific">Paraconexibacter sp. AEG42_29</name>
    <dbReference type="NCBI Taxonomy" id="2997339"/>
    <lineage>
        <taxon>Bacteria</taxon>
        <taxon>Bacillati</taxon>
        <taxon>Actinomycetota</taxon>
        <taxon>Thermoleophilia</taxon>
        <taxon>Solirubrobacterales</taxon>
        <taxon>Paraconexibacteraceae</taxon>
        <taxon>Paraconexibacter</taxon>
    </lineage>
</organism>
<sequence>MSGTTRRELLATGAAGAAGAVGAAALGGTTASAAGAPGRKPNVLIIMCDQERYPQWTPDLPLPARDFLDQRGVSFERYHHSAVQCSSARACMWTGLYTPQNGIFGNFLQSWQFSLDPRIPTLGDLMKEQGYKTAYFGKWHLSMAGTSLPEGIPDNLRNNYLGPYGFDYSALSTSTEPAGYNDGIYNDPIWTREGVDWLREHGGGEQPWFCVVSLLNPHDIAYYPRGFTADVTRPDWEVKLPPNFDAPESAKPTVHRQYANGAALIRGGIPDDDTPTWKRLLNTYCDLIVNTDDNIAAVVKALHASGGMDDTVIIRTADHGEMGGSHKAVGKGPLIYDEQLRMPLSIAWPGRFKAGARTQALAEAVDLVPTVLELSGVPDAVARYPWLRGRSLVPALENPATERGKDFTVTTCDEVWSPQDFAGQGQAWKRHVRAAVSGHFKVARYVAMVGKPQKEKTADQEYELYDLSEDPYELRNLAGDPAYKPLLDDMIVRLRELEEVRFAQVEVPSYGDASLIEAIRPDPLGRPDSSGPYSTSPVEGIPGAYVQLPIGDPHVLEAVYDGTTGKRLPQTADASRADAEARAAARASFLCELGPVRPNGTRR</sequence>
<proteinExistence type="predicted"/>
<evidence type="ECO:0000313" key="2">
    <source>
        <dbReference type="EMBL" id="XAY05245.1"/>
    </source>
</evidence>
<gene>
    <name evidence="2" type="ORF">DSM112329_02090</name>
</gene>
<dbReference type="KEGG" id="parq:DSM112329_02090"/>